<dbReference type="InParanoid" id="A0A0G4E9N8"/>
<evidence type="ECO:0000256" key="1">
    <source>
        <dbReference type="SAM" id="MobiDB-lite"/>
    </source>
</evidence>
<reference evidence="2 3" key="1">
    <citation type="submission" date="2014-11" db="EMBL/GenBank/DDBJ databases">
        <authorList>
            <person name="Zhu J."/>
            <person name="Qi W."/>
            <person name="Song R."/>
        </authorList>
    </citation>
    <scope>NUCLEOTIDE SEQUENCE [LARGE SCALE GENOMIC DNA]</scope>
</reference>
<gene>
    <name evidence="2" type="ORF">Vbra_6902</name>
</gene>
<keyword evidence="3" id="KW-1185">Reference proteome</keyword>
<feature type="region of interest" description="Disordered" evidence="1">
    <location>
        <begin position="130"/>
        <end position="158"/>
    </location>
</feature>
<protein>
    <submittedName>
        <fullName evidence="2">Uncharacterized protein</fullName>
    </submittedName>
</protein>
<evidence type="ECO:0000313" key="2">
    <source>
        <dbReference type="EMBL" id="CEL92624.1"/>
    </source>
</evidence>
<dbReference type="EMBL" id="CDMY01000091">
    <property type="protein sequence ID" value="CEL92624.1"/>
    <property type="molecule type" value="Genomic_DNA"/>
</dbReference>
<proteinExistence type="predicted"/>
<dbReference type="Proteomes" id="UP000041254">
    <property type="component" value="Unassembled WGS sequence"/>
</dbReference>
<accession>A0A0G4E9N8</accession>
<sequence>MPMLNYSSTAAEVFFPVSPMNAFTPTETPVVRPLNKRTSRTSSLWAPAVQQHGADGVGVSALGGGLGMGVGMGGVAGAGGESVPSGGAGVAINVPAMSVWDFVRDDNTTLPEDGSLTSCIDLRIRRERADPQSGWTRDCETDDHPRYSHQQAETQNDRSDGATAICIVAVKPVYGAAGEGLHDPWQDLDYGQLRGADDGRRLGYSVIPPAPKPIGNRTTTDRKPLEEACAKCGARVLRRPCSCRCRARKTSLAKAQQGSTVDELCWIYDGIPEWTRLCEEGRLRASQLQTYRNIEAQVVAKKKSELKSWYGYPTYYSPTHNYGASTAMTLGVPAAAAAGNYYGYGYTNIPGMGGGAAGGSGGWEWYSGAPGPPQRPPHFKKKPCCG</sequence>
<evidence type="ECO:0000313" key="3">
    <source>
        <dbReference type="Proteomes" id="UP000041254"/>
    </source>
</evidence>
<organism evidence="2 3">
    <name type="scientific">Vitrella brassicaformis (strain CCMP3155)</name>
    <dbReference type="NCBI Taxonomy" id="1169540"/>
    <lineage>
        <taxon>Eukaryota</taxon>
        <taxon>Sar</taxon>
        <taxon>Alveolata</taxon>
        <taxon>Colpodellida</taxon>
        <taxon>Vitrellaceae</taxon>
        <taxon>Vitrella</taxon>
    </lineage>
</organism>
<dbReference type="AlphaFoldDB" id="A0A0G4E9N8"/>
<dbReference type="VEuPathDB" id="CryptoDB:Vbra_6902"/>
<name>A0A0G4E9N8_VITBC</name>
<feature type="compositionally biased region" description="Basic and acidic residues" evidence="1">
    <location>
        <begin position="137"/>
        <end position="146"/>
    </location>
</feature>